<accession>A0A1G8KQD2</accession>
<dbReference type="OrthoDB" id="7854448at2"/>
<evidence type="ECO:0008006" key="3">
    <source>
        <dbReference type="Google" id="ProtNLM"/>
    </source>
</evidence>
<evidence type="ECO:0000313" key="2">
    <source>
        <dbReference type="Proteomes" id="UP000199382"/>
    </source>
</evidence>
<keyword evidence="2" id="KW-1185">Reference proteome</keyword>
<dbReference type="AlphaFoldDB" id="A0A1G8KQD2"/>
<dbReference type="Proteomes" id="UP000199382">
    <property type="component" value="Unassembled WGS sequence"/>
</dbReference>
<dbReference type="EMBL" id="FNEK01000003">
    <property type="protein sequence ID" value="SDI45675.1"/>
    <property type="molecule type" value="Genomic_DNA"/>
</dbReference>
<proteinExistence type="predicted"/>
<organism evidence="1 2">
    <name type="scientific">Aliiruegeria lutimaris</name>
    <dbReference type="NCBI Taxonomy" id="571298"/>
    <lineage>
        <taxon>Bacteria</taxon>
        <taxon>Pseudomonadati</taxon>
        <taxon>Pseudomonadota</taxon>
        <taxon>Alphaproteobacteria</taxon>
        <taxon>Rhodobacterales</taxon>
        <taxon>Roseobacteraceae</taxon>
        <taxon>Aliiruegeria</taxon>
    </lineage>
</organism>
<protein>
    <recommendedName>
        <fullName evidence="3">Hint domain-containing protein</fullName>
    </recommendedName>
</protein>
<name>A0A1G8KQD2_9RHOB</name>
<evidence type="ECO:0000313" key="1">
    <source>
        <dbReference type="EMBL" id="SDI45675.1"/>
    </source>
</evidence>
<gene>
    <name evidence="1" type="ORF">SAMN04488026_100358</name>
</gene>
<dbReference type="RefSeq" id="WP_093148736.1">
    <property type="nucleotide sequence ID" value="NZ_FNEK01000003.1"/>
</dbReference>
<sequence>MIAEHKLAAARPDPDASAHPALRVFQSGDTVMTRGGEVPVERLRPGDRVEMETLEAGTAVQWMELRRCASTGLIRIQVMFGRQARRKKAPTALPVGGRVSNKKGTLQLDAGYASAAVAGKRVH</sequence>
<reference evidence="1 2" key="1">
    <citation type="submission" date="2016-10" db="EMBL/GenBank/DDBJ databases">
        <authorList>
            <person name="de Groot N.N."/>
        </authorList>
    </citation>
    <scope>NUCLEOTIDE SEQUENCE [LARGE SCALE GENOMIC DNA]</scope>
    <source>
        <strain evidence="1 2">DSM 25294</strain>
    </source>
</reference>